<evidence type="ECO:0008006" key="4">
    <source>
        <dbReference type="Google" id="ProtNLM"/>
    </source>
</evidence>
<protein>
    <recommendedName>
        <fullName evidence="4">PKD domain containing protein</fullName>
    </recommendedName>
</protein>
<proteinExistence type="predicted"/>
<keyword evidence="1" id="KW-0732">Signal</keyword>
<feature type="chain" id="PRO_5046569173" description="PKD domain containing protein" evidence="1">
    <location>
        <begin position="26"/>
        <end position="420"/>
    </location>
</feature>
<reference evidence="2 3" key="1">
    <citation type="journal article" date="2019" name="Int. J. Syst. Evol. Microbiol.">
        <title>The Global Catalogue of Microorganisms (GCM) 10K type strain sequencing project: providing services to taxonomists for standard genome sequencing and annotation.</title>
        <authorList>
            <consortium name="The Broad Institute Genomics Platform"/>
            <consortium name="The Broad Institute Genome Sequencing Center for Infectious Disease"/>
            <person name="Wu L."/>
            <person name="Ma J."/>
        </authorList>
    </citation>
    <scope>NUCLEOTIDE SEQUENCE [LARGE SCALE GENOMIC DNA]</scope>
    <source>
        <strain evidence="2 3">JCM 3272</strain>
    </source>
</reference>
<dbReference type="RefSeq" id="WP_344620578.1">
    <property type="nucleotide sequence ID" value="NZ_BAAARV010000137.1"/>
</dbReference>
<organism evidence="2 3">
    <name type="scientific">Dactylosporangium salmoneum</name>
    <dbReference type="NCBI Taxonomy" id="53361"/>
    <lineage>
        <taxon>Bacteria</taxon>
        <taxon>Bacillati</taxon>
        <taxon>Actinomycetota</taxon>
        <taxon>Actinomycetes</taxon>
        <taxon>Micromonosporales</taxon>
        <taxon>Micromonosporaceae</taxon>
        <taxon>Dactylosporangium</taxon>
    </lineage>
</organism>
<name>A0ABN3I3R1_9ACTN</name>
<accession>A0ABN3I3R1</accession>
<sequence>MRKIYRPLAAVVLLIALAVAGPAVAGQSLPGVVSDQPVAWTPNVLDGTVTAIAVVGDTVVVGGDFTTVAEAGGKTRLRRRYLFAFQLGTGRVLDAAPVLDGPVTALAAGPSGGVYVAGKFARVNGTARPGLAELDVATGALVPGFDAKAGKGQIRALVAGGSWVYAGGTFTSIGGANRTGLARLDAATGAADPAFDLRLANANHDKVKVEALAVTNDGARLAAVGAFDTAAGQRRPQLLVADAGGTAPALDAWSTDAYAARCKTLYDSYLRGVDFAPDGTWLAVAATGGMSGATRMCDSVARFDLDGRGNHAPAWVNRTGGNTLWSVAVTGAAVYVGGHQQWMDNPAGHKSAGPGAVSRPGIAALDPHTGAALPWNPTHSRGVGVGVLVTVPAGLLVGSDTDQLGRTYHGRIGLLPAVDG</sequence>
<evidence type="ECO:0000313" key="3">
    <source>
        <dbReference type="Proteomes" id="UP001501444"/>
    </source>
</evidence>
<dbReference type="EMBL" id="BAAARV010000137">
    <property type="protein sequence ID" value="GAA2394213.1"/>
    <property type="molecule type" value="Genomic_DNA"/>
</dbReference>
<keyword evidence="3" id="KW-1185">Reference proteome</keyword>
<evidence type="ECO:0000256" key="1">
    <source>
        <dbReference type="SAM" id="SignalP"/>
    </source>
</evidence>
<dbReference type="Pfam" id="PF17164">
    <property type="entry name" value="DUF5122"/>
    <property type="match status" value="1"/>
</dbReference>
<comment type="caution">
    <text evidence="2">The sequence shown here is derived from an EMBL/GenBank/DDBJ whole genome shotgun (WGS) entry which is preliminary data.</text>
</comment>
<dbReference type="InterPro" id="IPR013431">
    <property type="entry name" value="Delta_60_rpt"/>
</dbReference>
<dbReference type="SUPFAM" id="SSF75011">
    <property type="entry name" value="3-carboxy-cis,cis-mucoante lactonizing enzyme"/>
    <property type="match status" value="1"/>
</dbReference>
<evidence type="ECO:0000313" key="2">
    <source>
        <dbReference type="EMBL" id="GAA2394213.1"/>
    </source>
</evidence>
<feature type="signal peptide" evidence="1">
    <location>
        <begin position="1"/>
        <end position="25"/>
    </location>
</feature>
<gene>
    <name evidence="2" type="ORF">GCM10010170_107950</name>
</gene>
<dbReference type="Proteomes" id="UP001501444">
    <property type="component" value="Unassembled WGS sequence"/>
</dbReference>